<dbReference type="SUPFAM" id="SSF55594">
    <property type="entry name" value="HPr-like"/>
    <property type="match status" value="1"/>
</dbReference>
<keyword evidence="3" id="KW-1185">Reference proteome</keyword>
<feature type="domain" description="HPr" evidence="1">
    <location>
        <begin position="7"/>
        <end position="83"/>
    </location>
</feature>
<reference evidence="2 3" key="1">
    <citation type="submission" date="2018-04" db="EMBL/GenBank/DDBJ databases">
        <title>Genomic Encyclopedia of Archaeal and Bacterial Type Strains, Phase II (KMG-II): from individual species to whole genera.</title>
        <authorList>
            <person name="Goeker M."/>
        </authorList>
    </citation>
    <scope>NUCLEOTIDE SEQUENCE [LARGE SCALE GENOMIC DNA]</scope>
    <source>
        <strain evidence="2 3">DSM 45169</strain>
    </source>
</reference>
<dbReference type="RefSeq" id="WP_107725746.1">
    <property type="nucleotide sequence ID" value="NZ_PZZP01000001.1"/>
</dbReference>
<evidence type="ECO:0000259" key="1">
    <source>
        <dbReference type="Pfam" id="PF00381"/>
    </source>
</evidence>
<dbReference type="InterPro" id="IPR035895">
    <property type="entry name" value="HPr-like_sf"/>
</dbReference>
<dbReference type="EMBL" id="PZZP01000001">
    <property type="protein sequence ID" value="PTM59015.1"/>
    <property type="molecule type" value="Genomic_DNA"/>
</dbReference>
<dbReference type="AlphaFoldDB" id="A0A2T4ZAV9"/>
<dbReference type="OrthoDB" id="2972065at2"/>
<comment type="caution">
    <text evidence="2">The sequence shown here is derived from an EMBL/GenBank/DDBJ whole genome shotgun (WGS) entry which is preliminary data.</text>
</comment>
<proteinExistence type="predicted"/>
<dbReference type="Gene3D" id="3.30.1340.10">
    <property type="entry name" value="HPr-like"/>
    <property type="match status" value="1"/>
</dbReference>
<protein>
    <submittedName>
        <fullName evidence="2">PTS HPr component family protein</fullName>
    </submittedName>
</protein>
<dbReference type="Proteomes" id="UP000241639">
    <property type="component" value="Unassembled WGS sequence"/>
</dbReference>
<evidence type="ECO:0000313" key="2">
    <source>
        <dbReference type="EMBL" id="PTM59015.1"/>
    </source>
</evidence>
<evidence type="ECO:0000313" key="3">
    <source>
        <dbReference type="Proteomes" id="UP000241639"/>
    </source>
</evidence>
<sequence>MKRMGRVQVTEGFALRQIIDFVQVARLYQSDVMLTDDNYSTNGKGVLGLIPFFHQREKRESFLLIIDGTDSDVAFKQLAAFFEPVEASDWNAISWKSVKREVL</sequence>
<organism evidence="2 3">
    <name type="scientific">Desmospora activa DSM 45169</name>
    <dbReference type="NCBI Taxonomy" id="1121389"/>
    <lineage>
        <taxon>Bacteria</taxon>
        <taxon>Bacillati</taxon>
        <taxon>Bacillota</taxon>
        <taxon>Bacilli</taxon>
        <taxon>Bacillales</taxon>
        <taxon>Thermoactinomycetaceae</taxon>
        <taxon>Desmospora</taxon>
    </lineage>
</organism>
<gene>
    <name evidence="2" type="ORF">C8J48_1615</name>
</gene>
<name>A0A2T4ZAV9_9BACL</name>
<dbReference type="Pfam" id="PF00381">
    <property type="entry name" value="PTS-HPr"/>
    <property type="match status" value="1"/>
</dbReference>
<accession>A0A2T4ZAV9</accession>
<dbReference type="InterPro" id="IPR000032">
    <property type="entry name" value="HPr-like"/>
</dbReference>